<feature type="binding site" evidence="7">
    <location>
        <position position="79"/>
    </location>
    <ligand>
        <name>substrate</name>
    </ligand>
</feature>
<dbReference type="PANTHER" id="PTHR21087:SF16">
    <property type="entry name" value="SHIKIMATE KINASE 1, CHLOROPLASTIC"/>
    <property type="match status" value="1"/>
</dbReference>
<dbReference type="InterPro" id="IPR000623">
    <property type="entry name" value="Shikimate_kinase/TSH1"/>
</dbReference>
<dbReference type="RefSeq" id="WP_272653107.1">
    <property type="nucleotide sequence ID" value="NZ_JAZDDG010000014.1"/>
</dbReference>
<comment type="subunit">
    <text evidence="7">Monomer.</text>
</comment>
<dbReference type="HAMAP" id="MF_00109">
    <property type="entry name" value="Shikimate_kinase"/>
    <property type="match status" value="1"/>
</dbReference>
<evidence type="ECO:0000256" key="4">
    <source>
        <dbReference type="ARBA" id="ARBA00022777"/>
    </source>
</evidence>
<evidence type="ECO:0000256" key="1">
    <source>
        <dbReference type="ARBA" id="ARBA00022605"/>
    </source>
</evidence>
<dbReference type="Proteomes" id="UP001356308">
    <property type="component" value="Unassembled WGS sequence"/>
</dbReference>
<comment type="cofactor">
    <cofactor evidence="7">
        <name>Mg(2+)</name>
        <dbReference type="ChEBI" id="CHEBI:18420"/>
    </cofactor>
    <text evidence="7">Binds 1 Mg(2+) ion per subunit.</text>
</comment>
<keyword evidence="2 7" id="KW-0808">Transferase</keyword>
<proteinExistence type="inferred from homology"/>
<dbReference type="GO" id="GO:0016301">
    <property type="term" value="F:kinase activity"/>
    <property type="evidence" value="ECO:0007669"/>
    <property type="project" value="UniProtKB-KW"/>
</dbReference>
<sequence length="171" mass="19603">MKIVLIGYMGSGKTTIGKLLSKQLTYNFLDLDHYIEDVEGMSISAIFKNKGEVYFRKKETQYLKEVLSLNENLVLSVGGGTPCFGVNMQVINEATPNSIYIRTDLTVLCERLIKEKDKRPLIANLPKEEFPEYIAKHLFERSYFYNQASHSVHNHQKSVEDLVVEIKQLLV</sequence>
<dbReference type="PRINTS" id="PR01100">
    <property type="entry name" value="SHIKIMTKNASE"/>
</dbReference>
<keyword evidence="5 7" id="KW-0067">ATP-binding</keyword>
<keyword evidence="3 7" id="KW-0547">Nucleotide-binding</keyword>
<keyword evidence="9" id="KW-1185">Reference proteome</keyword>
<evidence type="ECO:0000256" key="6">
    <source>
        <dbReference type="ARBA" id="ARBA00023141"/>
    </source>
</evidence>
<feature type="binding site" evidence="7">
    <location>
        <begin position="10"/>
        <end position="15"/>
    </location>
    <ligand>
        <name>ATP</name>
        <dbReference type="ChEBI" id="CHEBI:30616"/>
    </ligand>
</feature>
<reference evidence="8 9" key="1">
    <citation type="submission" date="2024-01" db="EMBL/GenBank/DDBJ databases">
        <title>Maribacter spp. originated from different algae showed divergent polysaccharides utilization ability.</title>
        <authorList>
            <person name="Wang H."/>
            <person name="Wu Y."/>
        </authorList>
    </citation>
    <scope>NUCLEOTIDE SEQUENCE [LARGE SCALE GENOMIC DNA]</scope>
    <source>
        <strain evidence="8 9">PR1</strain>
    </source>
</reference>
<dbReference type="EMBL" id="JAZDDG010000014">
    <property type="protein sequence ID" value="MEE1978461.1"/>
    <property type="molecule type" value="Genomic_DNA"/>
</dbReference>
<name>A0ABU7J0B3_9FLAO</name>
<dbReference type="InterPro" id="IPR027417">
    <property type="entry name" value="P-loop_NTPase"/>
</dbReference>
<comment type="caution">
    <text evidence="8">The sequence shown here is derived from an EMBL/GenBank/DDBJ whole genome shotgun (WGS) entry which is preliminary data.</text>
</comment>
<protein>
    <recommendedName>
        <fullName evidence="7">Shikimate kinase</fullName>
        <shortName evidence="7">SK</shortName>
        <ecNumber evidence="7">2.7.1.71</ecNumber>
    </recommendedName>
</protein>
<keyword evidence="6 7" id="KW-0057">Aromatic amino acid biosynthesis</keyword>
<keyword evidence="7" id="KW-0963">Cytoplasm</keyword>
<gene>
    <name evidence="7" type="primary">aroK</name>
    <name evidence="8" type="ORF">V1I91_20455</name>
</gene>
<dbReference type="SUPFAM" id="SSF52540">
    <property type="entry name" value="P-loop containing nucleoside triphosphate hydrolases"/>
    <property type="match status" value="1"/>
</dbReference>
<feature type="binding site" evidence="7">
    <location>
        <position position="141"/>
    </location>
    <ligand>
        <name>substrate</name>
    </ligand>
</feature>
<comment type="catalytic activity">
    <reaction evidence="7">
        <text>shikimate + ATP = 3-phosphoshikimate + ADP + H(+)</text>
        <dbReference type="Rhea" id="RHEA:13121"/>
        <dbReference type="ChEBI" id="CHEBI:15378"/>
        <dbReference type="ChEBI" id="CHEBI:30616"/>
        <dbReference type="ChEBI" id="CHEBI:36208"/>
        <dbReference type="ChEBI" id="CHEBI:145989"/>
        <dbReference type="ChEBI" id="CHEBI:456216"/>
        <dbReference type="EC" id="2.7.1.71"/>
    </reaction>
</comment>
<comment type="pathway">
    <text evidence="7">Metabolic intermediate biosynthesis; chorismate biosynthesis; chorismate from D-erythrose 4-phosphate and phosphoenolpyruvate: step 5/7.</text>
</comment>
<comment type="caution">
    <text evidence="7">Lacks conserved residue(s) required for the propagation of feature annotation.</text>
</comment>
<dbReference type="Gene3D" id="3.40.50.300">
    <property type="entry name" value="P-loop containing nucleotide triphosphate hydrolases"/>
    <property type="match status" value="1"/>
</dbReference>
<comment type="subcellular location">
    <subcellularLocation>
        <location evidence="7">Cytoplasm</location>
    </subcellularLocation>
</comment>
<feature type="binding site" evidence="7">
    <location>
        <position position="119"/>
    </location>
    <ligand>
        <name>ATP</name>
        <dbReference type="ChEBI" id="CHEBI:30616"/>
    </ligand>
</feature>
<dbReference type="PANTHER" id="PTHR21087">
    <property type="entry name" value="SHIKIMATE KINASE"/>
    <property type="match status" value="1"/>
</dbReference>
<dbReference type="EC" id="2.7.1.71" evidence="7"/>
<keyword evidence="7" id="KW-0460">Magnesium</keyword>
<dbReference type="InterPro" id="IPR031322">
    <property type="entry name" value="Shikimate/glucono_kinase"/>
</dbReference>
<evidence type="ECO:0000256" key="3">
    <source>
        <dbReference type="ARBA" id="ARBA00022741"/>
    </source>
</evidence>
<organism evidence="8 9">
    <name type="scientific">Maribacter cobaltidurans</name>
    <dbReference type="NCBI Taxonomy" id="1178778"/>
    <lineage>
        <taxon>Bacteria</taxon>
        <taxon>Pseudomonadati</taxon>
        <taxon>Bacteroidota</taxon>
        <taxon>Flavobacteriia</taxon>
        <taxon>Flavobacteriales</taxon>
        <taxon>Flavobacteriaceae</taxon>
        <taxon>Maribacter</taxon>
    </lineage>
</organism>
<evidence type="ECO:0000256" key="2">
    <source>
        <dbReference type="ARBA" id="ARBA00022679"/>
    </source>
</evidence>
<keyword evidence="7" id="KW-0479">Metal-binding</keyword>
<comment type="similarity">
    <text evidence="7">Belongs to the shikimate kinase family.</text>
</comment>
<dbReference type="Pfam" id="PF01202">
    <property type="entry name" value="SKI"/>
    <property type="match status" value="1"/>
</dbReference>
<dbReference type="CDD" id="cd00464">
    <property type="entry name" value="SK"/>
    <property type="match status" value="1"/>
</dbReference>
<feature type="binding site" evidence="7">
    <location>
        <position position="32"/>
    </location>
    <ligand>
        <name>substrate</name>
    </ligand>
</feature>
<accession>A0ABU7J0B3</accession>
<keyword evidence="1 7" id="KW-0028">Amino-acid biosynthesis</keyword>
<evidence type="ECO:0000256" key="5">
    <source>
        <dbReference type="ARBA" id="ARBA00022840"/>
    </source>
</evidence>
<evidence type="ECO:0000256" key="7">
    <source>
        <dbReference type="HAMAP-Rule" id="MF_00109"/>
    </source>
</evidence>
<keyword evidence="4 7" id="KW-0418">Kinase</keyword>
<feature type="binding site" evidence="7">
    <location>
        <position position="56"/>
    </location>
    <ligand>
        <name>substrate</name>
    </ligand>
</feature>
<evidence type="ECO:0000313" key="8">
    <source>
        <dbReference type="EMBL" id="MEE1978461.1"/>
    </source>
</evidence>
<feature type="binding site" evidence="7">
    <location>
        <position position="14"/>
    </location>
    <ligand>
        <name>Mg(2+)</name>
        <dbReference type="ChEBI" id="CHEBI:18420"/>
    </ligand>
</feature>
<comment type="function">
    <text evidence="7">Catalyzes the specific phosphorylation of the 3-hydroxyl group of shikimic acid using ATP as a cosubstrate.</text>
</comment>
<evidence type="ECO:0000313" key="9">
    <source>
        <dbReference type="Proteomes" id="UP001356308"/>
    </source>
</evidence>